<reference evidence="2" key="1">
    <citation type="journal article" date="2020" name="Phytopathology">
        <title>Genome Sequence Resources of Colletotrichum truncatum, C. plurivorum, C. musicola, and C. sojae: Four Species Pathogenic to Soybean (Glycine max).</title>
        <authorList>
            <person name="Rogerio F."/>
            <person name="Boufleur T.R."/>
            <person name="Ciampi-Guillardi M."/>
            <person name="Sukno S.A."/>
            <person name="Thon M.R."/>
            <person name="Massola Junior N.S."/>
            <person name="Baroncelli R."/>
        </authorList>
    </citation>
    <scope>NUCLEOTIDE SEQUENCE</scope>
    <source>
        <strain evidence="2">LFN00145</strain>
    </source>
</reference>
<protein>
    <submittedName>
        <fullName evidence="2">Uncharacterized protein</fullName>
    </submittedName>
</protein>
<gene>
    <name evidence="2" type="ORF">CPLU01_04524</name>
</gene>
<sequence>MWCGVQRHYLASGIGSQTASSVTGFFGGVGDSKAGRESFPSGSISYRPTRGYRRGARGVHRDNDSWLKVGAPPVLDRLEMSSCPSGWSTEESGPEHRAGAAAWARCNLHRVGAAGLMVLLVLLAALVGHAFFLLALSSGQPSGKER</sequence>
<dbReference type="EMBL" id="WIGO01000043">
    <property type="protein sequence ID" value="KAF6835046.1"/>
    <property type="molecule type" value="Genomic_DNA"/>
</dbReference>
<keyword evidence="1" id="KW-0812">Transmembrane</keyword>
<accession>A0A8H6KQF9</accession>
<name>A0A8H6KQF9_9PEZI</name>
<evidence type="ECO:0000313" key="2">
    <source>
        <dbReference type="EMBL" id="KAF6835046.1"/>
    </source>
</evidence>
<keyword evidence="1" id="KW-1133">Transmembrane helix</keyword>
<feature type="transmembrane region" description="Helical" evidence="1">
    <location>
        <begin position="114"/>
        <end position="136"/>
    </location>
</feature>
<comment type="caution">
    <text evidence="2">The sequence shown here is derived from an EMBL/GenBank/DDBJ whole genome shotgun (WGS) entry which is preliminary data.</text>
</comment>
<dbReference type="AlphaFoldDB" id="A0A8H6KQF9"/>
<evidence type="ECO:0000313" key="3">
    <source>
        <dbReference type="Proteomes" id="UP000654918"/>
    </source>
</evidence>
<proteinExistence type="predicted"/>
<keyword evidence="1" id="KW-0472">Membrane</keyword>
<dbReference type="Proteomes" id="UP000654918">
    <property type="component" value="Unassembled WGS sequence"/>
</dbReference>
<evidence type="ECO:0000256" key="1">
    <source>
        <dbReference type="SAM" id="Phobius"/>
    </source>
</evidence>
<keyword evidence="3" id="KW-1185">Reference proteome</keyword>
<organism evidence="2 3">
    <name type="scientific">Colletotrichum plurivorum</name>
    <dbReference type="NCBI Taxonomy" id="2175906"/>
    <lineage>
        <taxon>Eukaryota</taxon>
        <taxon>Fungi</taxon>
        <taxon>Dikarya</taxon>
        <taxon>Ascomycota</taxon>
        <taxon>Pezizomycotina</taxon>
        <taxon>Sordariomycetes</taxon>
        <taxon>Hypocreomycetidae</taxon>
        <taxon>Glomerellales</taxon>
        <taxon>Glomerellaceae</taxon>
        <taxon>Colletotrichum</taxon>
        <taxon>Colletotrichum orchidearum species complex</taxon>
    </lineage>
</organism>